<gene>
    <name evidence="1" type="ORF">RPE78_01750</name>
</gene>
<sequence length="302" mass="32355">MPLLALPLMAGPASADDAKKTACAPVAELLALAKVDYGTQEQNGDRCIFRDLVVPLPLDLAALYADELDVSLRGMDAGLRPDALPSHVDLRVSNLFYGIRGIEGYPPKMAYLQNEIARMAAYQVALDLDWNEEDAELRLNRMEVTDPLGQVSQLSFTLGSVTPAFFAAPVEQASFPSVEAFSLDLALPWLFEAVALMPMGMALLPEEGDPAAALAALQTQYAALAEALPDAYIDAPSRAALVRLIGDLPHPQHALSVDLRGRVPSLSLTQEELQAQDRAMAYGTKLLAQGGFGLQIGYGPNP</sequence>
<name>A0ABZ1E2S5_9RHOB</name>
<evidence type="ECO:0000313" key="2">
    <source>
        <dbReference type="Proteomes" id="UP001623290"/>
    </source>
</evidence>
<dbReference type="RefSeq" id="WP_406721061.1">
    <property type="nucleotide sequence ID" value="NZ_CP135443.1"/>
</dbReference>
<protein>
    <recommendedName>
        <fullName evidence="3">Lipoprotein</fullName>
    </recommendedName>
</protein>
<evidence type="ECO:0008006" key="3">
    <source>
        <dbReference type="Google" id="ProtNLM"/>
    </source>
</evidence>
<dbReference type="Proteomes" id="UP001623290">
    <property type="component" value="Chromosome"/>
</dbReference>
<accession>A0ABZ1E2S5</accession>
<dbReference type="EMBL" id="CP135443">
    <property type="protein sequence ID" value="WRY34042.1"/>
    <property type="molecule type" value="Genomic_DNA"/>
</dbReference>
<organism evidence="1 2">
    <name type="scientific">Thioclava litoralis</name>
    <dbReference type="NCBI Taxonomy" id="3076557"/>
    <lineage>
        <taxon>Bacteria</taxon>
        <taxon>Pseudomonadati</taxon>
        <taxon>Pseudomonadota</taxon>
        <taxon>Alphaproteobacteria</taxon>
        <taxon>Rhodobacterales</taxon>
        <taxon>Paracoccaceae</taxon>
        <taxon>Thioclava</taxon>
    </lineage>
</organism>
<keyword evidence="2" id="KW-1185">Reference proteome</keyword>
<evidence type="ECO:0000313" key="1">
    <source>
        <dbReference type="EMBL" id="WRY34042.1"/>
    </source>
</evidence>
<reference evidence="1 2" key="1">
    <citation type="submission" date="2023-09" db="EMBL/GenBank/DDBJ databases">
        <title>Thioclava shenzhenensis sp. nov., a multidrug resistant bacteria-antagonizing species isolated from coastal seawater.</title>
        <authorList>
            <person name="Long M."/>
        </authorList>
    </citation>
    <scope>NUCLEOTIDE SEQUENCE [LARGE SCALE GENOMIC DNA]</scope>
    <source>
        <strain evidence="1 2">FTW29</strain>
    </source>
</reference>
<proteinExistence type="predicted"/>